<dbReference type="AlphaFoldDB" id="U4LXL5"/>
<evidence type="ECO:0000256" key="2">
    <source>
        <dbReference type="SAM" id="SignalP"/>
    </source>
</evidence>
<evidence type="ECO:0000313" key="3">
    <source>
        <dbReference type="EMBL" id="CCX34503.1"/>
    </source>
</evidence>
<gene>
    <name evidence="3" type="ORF">PCON_03767</name>
</gene>
<keyword evidence="4" id="KW-1185">Reference proteome</keyword>
<organism evidence="3 4">
    <name type="scientific">Pyronema omphalodes (strain CBS 100304)</name>
    <name type="common">Pyronema confluens</name>
    <dbReference type="NCBI Taxonomy" id="1076935"/>
    <lineage>
        <taxon>Eukaryota</taxon>
        <taxon>Fungi</taxon>
        <taxon>Dikarya</taxon>
        <taxon>Ascomycota</taxon>
        <taxon>Pezizomycotina</taxon>
        <taxon>Pezizomycetes</taxon>
        <taxon>Pezizales</taxon>
        <taxon>Pyronemataceae</taxon>
        <taxon>Pyronema</taxon>
    </lineage>
</organism>
<keyword evidence="1" id="KW-1133">Transmembrane helix</keyword>
<proteinExistence type="predicted"/>
<evidence type="ECO:0000256" key="1">
    <source>
        <dbReference type="SAM" id="Phobius"/>
    </source>
</evidence>
<feature type="chain" id="PRO_5004652024" evidence="2">
    <location>
        <begin position="26"/>
        <end position="87"/>
    </location>
</feature>
<protein>
    <submittedName>
        <fullName evidence="3">Uncharacterized protein</fullName>
    </submittedName>
</protein>
<reference evidence="3 4" key="1">
    <citation type="journal article" date="2013" name="PLoS Genet.">
        <title>The genome and development-dependent transcriptomes of Pyronema confluens: a window into fungal evolution.</title>
        <authorList>
            <person name="Traeger S."/>
            <person name="Altegoer F."/>
            <person name="Freitag M."/>
            <person name="Gabaldon T."/>
            <person name="Kempken F."/>
            <person name="Kumar A."/>
            <person name="Marcet-Houben M."/>
            <person name="Poggeler S."/>
            <person name="Stajich J.E."/>
            <person name="Nowrousian M."/>
        </authorList>
    </citation>
    <scope>NUCLEOTIDE SEQUENCE [LARGE SCALE GENOMIC DNA]</scope>
    <source>
        <strain evidence="4">CBS 100304</strain>
        <tissue evidence="3">Vegetative mycelium</tissue>
    </source>
</reference>
<keyword evidence="1" id="KW-0472">Membrane</keyword>
<dbReference type="Proteomes" id="UP000018144">
    <property type="component" value="Unassembled WGS sequence"/>
</dbReference>
<dbReference type="EMBL" id="HF936539">
    <property type="protein sequence ID" value="CCX34503.1"/>
    <property type="molecule type" value="Genomic_DNA"/>
</dbReference>
<evidence type="ECO:0000313" key="4">
    <source>
        <dbReference type="Proteomes" id="UP000018144"/>
    </source>
</evidence>
<keyword evidence="2" id="KW-0732">Signal</keyword>
<keyword evidence="1" id="KW-0812">Transmembrane</keyword>
<feature type="transmembrane region" description="Helical" evidence="1">
    <location>
        <begin position="41"/>
        <end position="71"/>
    </location>
</feature>
<feature type="signal peptide" evidence="2">
    <location>
        <begin position="1"/>
        <end position="25"/>
    </location>
</feature>
<accession>U4LXL5</accession>
<name>U4LXL5_PYROM</name>
<sequence length="87" mass="10138">MSRNQLLPRLFPLIQLLAMSSSASAAGRMCKGTKEENPECWHLSLILTIILVGLIVAIILYYFLQLCYILFFRDERTERQEGRYTRL</sequence>